<dbReference type="Proteomes" id="UP000321947">
    <property type="component" value="Unassembled WGS sequence"/>
</dbReference>
<comment type="caution">
    <text evidence="1">The sequence shown here is derived from an EMBL/GenBank/DDBJ whole genome shotgun (WGS) entry which is preliminary data.</text>
</comment>
<evidence type="ECO:0000313" key="1">
    <source>
        <dbReference type="EMBL" id="TYK28109.1"/>
    </source>
</evidence>
<sequence>MKEEGIEMSLVTYNILVGGFAKMENAESLNYDVKRKHKIPMARHGHFWSLASLPLPLPLPLPEKWKWKEVLKSGTPELARPRTRAICDPELGGSTGSAGERNRLVGSGQVKRLGWDVAAACGRRRGSTRAHAAYANVRLGYGEARRVYSSTRKGAGTTRVAEKGHRPGRPHAVMEARKCGSSFRVRAIETKRDRLMTACRQRRRGSGCTRRWRTDGWRCRSDERFDRERSAGWVGFRSVENGRLETAATGEAS</sequence>
<evidence type="ECO:0000313" key="2">
    <source>
        <dbReference type="Proteomes" id="UP000321947"/>
    </source>
</evidence>
<accession>A0A5D3DXF3</accession>
<proteinExistence type="predicted"/>
<gene>
    <name evidence="1" type="ORF">E5676_scaffold289G00120</name>
</gene>
<protein>
    <submittedName>
        <fullName evidence="1">Pentatricopeptide repeat-containing protein</fullName>
    </submittedName>
</protein>
<organism evidence="1 2">
    <name type="scientific">Cucumis melo var. makuwa</name>
    <name type="common">Oriental melon</name>
    <dbReference type="NCBI Taxonomy" id="1194695"/>
    <lineage>
        <taxon>Eukaryota</taxon>
        <taxon>Viridiplantae</taxon>
        <taxon>Streptophyta</taxon>
        <taxon>Embryophyta</taxon>
        <taxon>Tracheophyta</taxon>
        <taxon>Spermatophyta</taxon>
        <taxon>Magnoliopsida</taxon>
        <taxon>eudicotyledons</taxon>
        <taxon>Gunneridae</taxon>
        <taxon>Pentapetalae</taxon>
        <taxon>rosids</taxon>
        <taxon>fabids</taxon>
        <taxon>Cucurbitales</taxon>
        <taxon>Cucurbitaceae</taxon>
        <taxon>Benincaseae</taxon>
        <taxon>Cucumis</taxon>
    </lineage>
</organism>
<name>A0A5D3DXF3_CUCMM</name>
<dbReference type="EMBL" id="SSTD01002353">
    <property type="protein sequence ID" value="TYK28109.1"/>
    <property type="molecule type" value="Genomic_DNA"/>
</dbReference>
<reference evidence="1 2" key="1">
    <citation type="submission" date="2019-08" db="EMBL/GenBank/DDBJ databases">
        <title>Draft genome sequences of two oriental melons (Cucumis melo L. var makuwa).</title>
        <authorList>
            <person name="Kwon S.-Y."/>
        </authorList>
    </citation>
    <scope>NUCLEOTIDE SEQUENCE [LARGE SCALE GENOMIC DNA]</scope>
    <source>
        <strain evidence="2">cv. Chang Bougi</strain>
        <tissue evidence="1">Leaf</tissue>
    </source>
</reference>
<dbReference type="AlphaFoldDB" id="A0A5D3DXF3"/>